<keyword evidence="3" id="KW-1185">Reference proteome</keyword>
<evidence type="ECO:0000313" key="2">
    <source>
        <dbReference type="EMBL" id="KIJ47907.1"/>
    </source>
</evidence>
<accession>A0A0C9VVZ1</accession>
<feature type="transmembrane region" description="Helical" evidence="1">
    <location>
        <begin position="15"/>
        <end position="35"/>
    </location>
</feature>
<keyword evidence="1" id="KW-0472">Membrane</keyword>
<reference evidence="2 3" key="1">
    <citation type="submission" date="2014-06" db="EMBL/GenBank/DDBJ databases">
        <title>Evolutionary Origins and Diversification of the Mycorrhizal Mutualists.</title>
        <authorList>
            <consortium name="DOE Joint Genome Institute"/>
            <consortium name="Mycorrhizal Genomics Consortium"/>
            <person name="Kohler A."/>
            <person name="Kuo A."/>
            <person name="Nagy L.G."/>
            <person name="Floudas D."/>
            <person name="Copeland A."/>
            <person name="Barry K.W."/>
            <person name="Cichocki N."/>
            <person name="Veneault-Fourrey C."/>
            <person name="LaButti K."/>
            <person name="Lindquist E.A."/>
            <person name="Lipzen A."/>
            <person name="Lundell T."/>
            <person name="Morin E."/>
            <person name="Murat C."/>
            <person name="Riley R."/>
            <person name="Ohm R."/>
            <person name="Sun H."/>
            <person name="Tunlid A."/>
            <person name="Henrissat B."/>
            <person name="Grigoriev I.V."/>
            <person name="Hibbett D.S."/>
            <person name="Martin F."/>
        </authorList>
    </citation>
    <scope>NUCLEOTIDE SEQUENCE [LARGE SCALE GENOMIC DNA]</scope>
    <source>
        <strain evidence="2 3">SS14</strain>
    </source>
</reference>
<gene>
    <name evidence="2" type="ORF">M422DRAFT_28703</name>
</gene>
<dbReference type="OrthoDB" id="2756573at2759"/>
<sequence length="114" mass="12753">MKIGILTGFWSSGCFYFAIVCIMHMLNLFMFVCAVQDLKPILTGMSRSISTVMACRIVLQLRKQAEKENAICAYTRTPALTSINAFGEFFELDADTLHPRSISATGRIRTLEHA</sequence>
<dbReference type="EMBL" id="KN837100">
    <property type="protein sequence ID" value="KIJ47907.1"/>
    <property type="molecule type" value="Genomic_DNA"/>
</dbReference>
<keyword evidence="1" id="KW-0812">Transmembrane</keyword>
<evidence type="ECO:0000313" key="3">
    <source>
        <dbReference type="Proteomes" id="UP000054279"/>
    </source>
</evidence>
<organism evidence="2 3">
    <name type="scientific">Sphaerobolus stellatus (strain SS14)</name>
    <dbReference type="NCBI Taxonomy" id="990650"/>
    <lineage>
        <taxon>Eukaryota</taxon>
        <taxon>Fungi</taxon>
        <taxon>Dikarya</taxon>
        <taxon>Basidiomycota</taxon>
        <taxon>Agaricomycotina</taxon>
        <taxon>Agaricomycetes</taxon>
        <taxon>Phallomycetidae</taxon>
        <taxon>Geastrales</taxon>
        <taxon>Sphaerobolaceae</taxon>
        <taxon>Sphaerobolus</taxon>
    </lineage>
</organism>
<keyword evidence="1" id="KW-1133">Transmembrane helix</keyword>
<feature type="non-terminal residue" evidence="2">
    <location>
        <position position="1"/>
    </location>
</feature>
<protein>
    <submittedName>
        <fullName evidence="2">Uncharacterized protein</fullName>
    </submittedName>
</protein>
<feature type="non-terminal residue" evidence="2">
    <location>
        <position position="114"/>
    </location>
</feature>
<evidence type="ECO:0000256" key="1">
    <source>
        <dbReference type="SAM" id="Phobius"/>
    </source>
</evidence>
<proteinExistence type="predicted"/>
<dbReference type="Proteomes" id="UP000054279">
    <property type="component" value="Unassembled WGS sequence"/>
</dbReference>
<dbReference type="AlphaFoldDB" id="A0A0C9VVZ1"/>
<name>A0A0C9VVZ1_SPHS4</name>
<dbReference type="HOGENOM" id="CLU_2127084_0_0_1"/>